<proteinExistence type="predicted"/>
<name>A0A8K0DKP0_IGNLU</name>
<accession>A0A8K0DKP0</accession>
<dbReference type="Pfam" id="PF10504">
    <property type="entry name" value="DUF2452"/>
    <property type="match status" value="1"/>
</dbReference>
<evidence type="ECO:0000313" key="1">
    <source>
        <dbReference type="EMBL" id="KAF2902200.1"/>
    </source>
</evidence>
<evidence type="ECO:0008006" key="3">
    <source>
        <dbReference type="Google" id="ProtNLM"/>
    </source>
</evidence>
<protein>
    <recommendedName>
        <fullName evidence="3">DUF2452 domain-containing protein</fullName>
    </recommendedName>
</protein>
<dbReference type="PANTHER" id="PTHR14553">
    <property type="entry name" value="UNCHARACTERIZED PROTEIN C1ORF50"/>
    <property type="match status" value="1"/>
</dbReference>
<reference evidence="1" key="1">
    <citation type="submission" date="2019-08" db="EMBL/GenBank/DDBJ databases">
        <title>The genome of the North American firefly Photinus pyralis.</title>
        <authorList>
            <consortium name="Photinus pyralis genome working group"/>
            <person name="Fallon T.R."/>
            <person name="Sander Lower S.E."/>
            <person name="Weng J.-K."/>
        </authorList>
    </citation>
    <scope>NUCLEOTIDE SEQUENCE</scope>
    <source>
        <strain evidence="1">TRF0915ILg1</strain>
        <tissue evidence="1">Whole body</tissue>
    </source>
</reference>
<evidence type="ECO:0000313" key="2">
    <source>
        <dbReference type="Proteomes" id="UP000801492"/>
    </source>
</evidence>
<dbReference type="InterPro" id="IPR019534">
    <property type="entry name" value="DUF2452"/>
</dbReference>
<dbReference type="AlphaFoldDB" id="A0A8K0DKP0"/>
<keyword evidence="2" id="KW-1185">Reference proteome</keyword>
<dbReference type="PANTHER" id="PTHR14553:SF1">
    <property type="entry name" value="SIMILAR TO CHROMOSOME 1 OPEN READING FRAME 50"/>
    <property type="match status" value="1"/>
</dbReference>
<dbReference type="Proteomes" id="UP000801492">
    <property type="component" value="Unassembled WGS sequence"/>
</dbReference>
<organism evidence="1 2">
    <name type="scientific">Ignelater luminosus</name>
    <name type="common">Cucubano</name>
    <name type="synonym">Pyrophorus luminosus</name>
    <dbReference type="NCBI Taxonomy" id="2038154"/>
    <lineage>
        <taxon>Eukaryota</taxon>
        <taxon>Metazoa</taxon>
        <taxon>Ecdysozoa</taxon>
        <taxon>Arthropoda</taxon>
        <taxon>Hexapoda</taxon>
        <taxon>Insecta</taxon>
        <taxon>Pterygota</taxon>
        <taxon>Neoptera</taxon>
        <taxon>Endopterygota</taxon>
        <taxon>Coleoptera</taxon>
        <taxon>Polyphaga</taxon>
        <taxon>Elateriformia</taxon>
        <taxon>Elateroidea</taxon>
        <taxon>Elateridae</taxon>
        <taxon>Agrypninae</taxon>
        <taxon>Pyrophorini</taxon>
        <taxon>Ignelater</taxon>
    </lineage>
</organism>
<gene>
    <name evidence="1" type="ORF">ILUMI_03976</name>
</gene>
<sequence>MKRNNFNHSLGNIPNKVALVDRNVQPFGVELVSPVAVGKRSPNDLVELALEIQKADNFIQANACNKLQIIAQQVRFLQQQAEKVLREAKVNSDLHHAACNFVKVPGNTYHLYKKPSGQNYFSMLSPQEWANSPHEYLGSFRLELDHSWTAVENINEKDTELSLINKILTSNQEINVPLALQNNAMDIV</sequence>
<dbReference type="OrthoDB" id="9995764at2759"/>
<dbReference type="EMBL" id="VTPC01001370">
    <property type="protein sequence ID" value="KAF2902200.1"/>
    <property type="molecule type" value="Genomic_DNA"/>
</dbReference>
<comment type="caution">
    <text evidence="1">The sequence shown here is derived from an EMBL/GenBank/DDBJ whole genome shotgun (WGS) entry which is preliminary data.</text>
</comment>